<reference evidence="13" key="1">
    <citation type="submission" date="2022-03" db="EMBL/GenBank/DDBJ databases">
        <title>Aurantimonas Liuensis sp. Nov., isolated from the hadal seawater of the Mariana Trench.</title>
        <authorList>
            <person name="Liu R."/>
        </authorList>
    </citation>
    <scope>NUCLEOTIDE SEQUENCE</scope>
    <source>
        <strain evidence="13">LRZ36</strain>
    </source>
</reference>
<dbReference type="AlphaFoldDB" id="A0A9X2HEL6"/>
<dbReference type="RefSeq" id="WP_253964421.1">
    <property type="nucleotide sequence ID" value="NZ_JALHBS010000058.1"/>
</dbReference>
<dbReference type="SUPFAM" id="SSF81665">
    <property type="entry name" value="Calcium ATPase, transmembrane domain M"/>
    <property type="match status" value="1"/>
</dbReference>
<dbReference type="EMBL" id="JALHBS010000058">
    <property type="protein sequence ID" value="MCP3055574.1"/>
    <property type="molecule type" value="Genomic_DNA"/>
</dbReference>
<keyword evidence="3" id="KW-0597">Phosphoprotein</keyword>
<dbReference type="PRINTS" id="PR00119">
    <property type="entry name" value="CATATPASE"/>
</dbReference>
<dbReference type="SUPFAM" id="SSF81653">
    <property type="entry name" value="Calcium ATPase, transduction domain A"/>
    <property type="match status" value="1"/>
</dbReference>
<feature type="transmembrane region" description="Helical" evidence="11">
    <location>
        <begin position="269"/>
        <end position="291"/>
    </location>
</feature>
<dbReference type="SUPFAM" id="SSF56784">
    <property type="entry name" value="HAD-like"/>
    <property type="match status" value="1"/>
</dbReference>
<protein>
    <submittedName>
        <fullName evidence="13">Cation-transporting P-type ATPase</fullName>
    </submittedName>
</protein>
<dbReference type="PROSITE" id="PS00154">
    <property type="entry name" value="ATPASE_E1_E2"/>
    <property type="match status" value="1"/>
</dbReference>
<dbReference type="GO" id="GO:0006883">
    <property type="term" value="P:intracellular sodium ion homeostasis"/>
    <property type="evidence" value="ECO:0007669"/>
    <property type="project" value="TreeGrafter"/>
</dbReference>
<keyword evidence="9 11" id="KW-1133">Transmembrane helix</keyword>
<dbReference type="FunFam" id="2.70.150.10:FF:000160">
    <property type="entry name" value="Sarcoplasmic/endoplasmic reticulum calcium ATPase 1"/>
    <property type="match status" value="1"/>
</dbReference>
<dbReference type="InterPro" id="IPR023214">
    <property type="entry name" value="HAD_sf"/>
</dbReference>
<dbReference type="Pfam" id="PF08282">
    <property type="entry name" value="Hydrolase_3"/>
    <property type="match status" value="1"/>
</dbReference>
<evidence type="ECO:0000256" key="2">
    <source>
        <dbReference type="ARBA" id="ARBA00005675"/>
    </source>
</evidence>
<evidence type="ECO:0000256" key="8">
    <source>
        <dbReference type="ARBA" id="ARBA00022967"/>
    </source>
</evidence>
<dbReference type="GO" id="GO:0016887">
    <property type="term" value="F:ATP hydrolysis activity"/>
    <property type="evidence" value="ECO:0007669"/>
    <property type="project" value="InterPro"/>
</dbReference>
<dbReference type="InterPro" id="IPR059000">
    <property type="entry name" value="ATPase_P-type_domA"/>
</dbReference>
<dbReference type="PANTHER" id="PTHR43294">
    <property type="entry name" value="SODIUM/POTASSIUM-TRANSPORTING ATPASE SUBUNIT ALPHA"/>
    <property type="match status" value="1"/>
</dbReference>
<evidence type="ECO:0000256" key="1">
    <source>
        <dbReference type="ARBA" id="ARBA00004127"/>
    </source>
</evidence>
<comment type="caution">
    <text evidence="13">The sequence shown here is derived from an EMBL/GenBank/DDBJ whole genome shotgun (WGS) entry which is preliminary data.</text>
</comment>
<dbReference type="InterPro" id="IPR023298">
    <property type="entry name" value="ATPase_P-typ_TM_dom_sf"/>
</dbReference>
<feature type="transmembrane region" description="Helical" evidence="11">
    <location>
        <begin position="106"/>
        <end position="122"/>
    </location>
</feature>
<dbReference type="InterPro" id="IPR008250">
    <property type="entry name" value="ATPase_P-typ_transduc_dom_A_sf"/>
</dbReference>
<proteinExistence type="inferred from homology"/>
<dbReference type="CDD" id="cd02080">
    <property type="entry name" value="P-type_ATPase_cation"/>
    <property type="match status" value="1"/>
</dbReference>
<keyword evidence="5" id="KW-0547">Nucleotide-binding</keyword>
<evidence type="ECO:0000256" key="9">
    <source>
        <dbReference type="ARBA" id="ARBA00022989"/>
    </source>
</evidence>
<keyword evidence="10 11" id="KW-0472">Membrane</keyword>
<dbReference type="GO" id="GO:0005391">
    <property type="term" value="F:P-type sodium:potassium-exchanging transporter activity"/>
    <property type="evidence" value="ECO:0007669"/>
    <property type="project" value="TreeGrafter"/>
</dbReference>
<organism evidence="13 14">
    <name type="scientific">Aurantimonas marianensis</name>
    <dbReference type="NCBI Taxonomy" id="2920428"/>
    <lineage>
        <taxon>Bacteria</taxon>
        <taxon>Pseudomonadati</taxon>
        <taxon>Pseudomonadota</taxon>
        <taxon>Alphaproteobacteria</taxon>
        <taxon>Hyphomicrobiales</taxon>
        <taxon>Aurantimonadaceae</taxon>
        <taxon>Aurantimonas</taxon>
    </lineage>
</organism>
<evidence type="ECO:0000256" key="7">
    <source>
        <dbReference type="ARBA" id="ARBA00022842"/>
    </source>
</evidence>
<dbReference type="GO" id="GO:0036376">
    <property type="term" value="P:sodium ion export across plasma membrane"/>
    <property type="evidence" value="ECO:0007669"/>
    <property type="project" value="TreeGrafter"/>
</dbReference>
<feature type="transmembrane region" description="Helical" evidence="11">
    <location>
        <begin position="78"/>
        <end position="100"/>
    </location>
</feature>
<evidence type="ECO:0000256" key="3">
    <source>
        <dbReference type="ARBA" id="ARBA00022553"/>
    </source>
</evidence>
<dbReference type="InterPro" id="IPR023299">
    <property type="entry name" value="ATPase_P-typ_cyto_dom_N"/>
</dbReference>
<feature type="transmembrane region" description="Helical" evidence="11">
    <location>
        <begin position="716"/>
        <end position="741"/>
    </location>
</feature>
<dbReference type="GO" id="GO:0012505">
    <property type="term" value="C:endomembrane system"/>
    <property type="evidence" value="ECO:0007669"/>
    <property type="project" value="UniProtKB-SubCell"/>
</dbReference>
<dbReference type="InterPro" id="IPR004014">
    <property type="entry name" value="ATPase_P-typ_cation-transptr_N"/>
</dbReference>
<dbReference type="GO" id="GO:0005524">
    <property type="term" value="F:ATP binding"/>
    <property type="evidence" value="ECO:0007669"/>
    <property type="project" value="UniProtKB-KW"/>
</dbReference>
<comment type="subcellular location">
    <subcellularLocation>
        <location evidence="1">Endomembrane system</location>
        <topology evidence="1">Multi-pass membrane protein</topology>
    </subcellularLocation>
</comment>
<dbReference type="SMART" id="SM00831">
    <property type="entry name" value="Cation_ATPase_N"/>
    <property type="match status" value="1"/>
</dbReference>
<dbReference type="GO" id="GO:1902600">
    <property type="term" value="P:proton transmembrane transport"/>
    <property type="evidence" value="ECO:0007669"/>
    <property type="project" value="TreeGrafter"/>
</dbReference>
<keyword evidence="8" id="KW-1278">Translocase</keyword>
<feature type="domain" description="Cation-transporting P-type ATPase N-terminal" evidence="12">
    <location>
        <begin position="29"/>
        <end position="102"/>
    </location>
</feature>
<dbReference type="InterPro" id="IPR006068">
    <property type="entry name" value="ATPase_P-typ_cation-transptr_C"/>
</dbReference>
<comment type="similarity">
    <text evidence="2">Belongs to the cation transport ATPase (P-type) (TC 3.A.3) family. Type IIA subfamily.</text>
</comment>
<feature type="transmembrane region" description="Helical" evidence="11">
    <location>
        <begin position="789"/>
        <end position="812"/>
    </location>
</feature>
<dbReference type="InterPro" id="IPR044492">
    <property type="entry name" value="P_typ_ATPase_HD_dom"/>
</dbReference>
<dbReference type="Pfam" id="PF00122">
    <property type="entry name" value="E1-E2_ATPase"/>
    <property type="match status" value="1"/>
</dbReference>
<dbReference type="GO" id="GO:0005886">
    <property type="term" value="C:plasma membrane"/>
    <property type="evidence" value="ECO:0007669"/>
    <property type="project" value="TreeGrafter"/>
</dbReference>
<evidence type="ECO:0000313" key="14">
    <source>
        <dbReference type="Proteomes" id="UP001155220"/>
    </source>
</evidence>
<evidence type="ECO:0000256" key="10">
    <source>
        <dbReference type="ARBA" id="ARBA00023136"/>
    </source>
</evidence>
<evidence type="ECO:0000313" key="13">
    <source>
        <dbReference type="EMBL" id="MCP3055574.1"/>
    </source>
</evidence>
<feature type="transmembrane region" description="Helical" evidence="11">
    <location>
        <begin position="888"/>
        <end position="907"/>
    </location>
</feature>
<dbReference type="GO" id="GO:1990573">
    <property type="term" value="P:potassium ion import across plasma membrane"/>
    <property type="evidence" value="ECO:0007669"/>
    <property type="project" value="TreeGrafter"/>
</dbReference>
<accession>A0A9X2HEL6</accession>
<keyword evidence="14" id="KW-1185">Reference proteome</keyword>
<dbReference type="Gene3D" id="2.70.150.10">
    <property type="entry name" value="Calcium-transporting ATPase, cytoplasmic transduction domain A"/>
    <property type="match status" value="1"/>
</dbReference>
<dbReference type="InterPro" id="IPR050510">
    <property type="entry name" value="Cation_transp_ATPase_P-type"/>
</dbReference>
<dbReference type="SFLD" id="SFLDG00002">
    <property type="entry name" value="C1.7:_P-type_atpase_like"/>
    <property type="match status" value="1"/>
</dbReference>
<evidence type="ECO:0000259" key="12">
    <source>
        <dbReference type="SMART" id="SM00831"/>
    </source>
</evidence>
<evidence type="ECO:0000256" key="4">
    <source>
        <dbReference type="ARBA" id="ARBA00022692"/>
    </source>
</evidence>
<dbReference type="Proteomes" id="UP001155220">
    <property type="component" value="Unassembled WGS sequence"/>
</dbReference>
<feature type="transmembrane region" description="Helical" evidence="11">
    <location>
        <begin position="297"/>
        <end position="324"/>
    </location>
</feature>
<keyword evidence="4 11" id="KW-0812">Transmembrane</keyword>
<dbReference type="Gene3D" id="3.40.50.1000">
    <property type="entry name" value="HAD superfamily/HAD-like"/>
    <property type="match status" value="1"/>
</dbReference>
<sequence length="918" mass="97511">MEYRGFPHRRKPDHVAGLNDAASGEGTIVWHALDPAAALERAAAQPEGLTAAEAAARLERYGPNALPEAPRRGPLARFLAQFNNLLIYVLIASGVVTALLGHWTDTLVIFAVVILNAVIGFWQEGRAEDSLAAVRSMLSAQASVLRDGERAALSAAELVPGDVVLIEAGDRVPADLRLLETRGLRAQEAALTGESVPVVKETAPVADHAALGDRTSMAFSGTLVTSGRGKGLVVATGVHAEIGRIGTMLESIEEITTPLLKQIDRFARWLTAVILAASGAVFAFAVLARGYAPEDAFLVMVGMAVAAIPEGLPAVLTITLALGVQRMARRQAIIRKLPAVETLGAVSVICTDKTGTLTRNEMVVRTVVIEAAGEAIAVTGDGYAPDGELRATGARSTVDQADTLRHFARAALLCNDAQLHRGGDGAWSVAGDPMEGALLALAHKTGLDPIIERARHRRLDDIPFDAAHRFMATLNQDGEGGNTIYLKGAPDHVITRCADQVAVDGLVRLDAEAWLERIDALAREGQRVLAFAVKSVGDRATLSMNDVAEGFTLLGIAGFIDPPRAEAIEAVADCARAGIDVKMITGDHAVTALAIAGQLGLKTRNGVLTGNEIEAMDDGELRGRVADVDVFARAAPEHKLRLVEALQADGKVVAMTGDGVNDAPALKRADVGVAMGIKGTEAAKEAARVVLADDNFASIVAAVREGRTIYDNIRKVIAWTLPTNGGESLVIVGAILLGFVLPVSPVQILWINMVTAVALGLTLSFEPAEPSVMERRPRPGNVSLLDMEMVWRIVLVSVLFAVAVFVLFFWSIERGDELAYARTLVVNLIVVMEIFYLFSVRYLHLTSLTLTGVVGTRAVLIGVGLTVILQLVFTYAPFMQVVFETRPVAFVDGAIVVGIGVGLLAVLEGEKWVRRMVL</sequence>
<dbReference type="Pfam" id="PF00689">
    <property type="entry name" value="Cation_ATPase_C"/>
    <property type="match status" value="1"/>
</dbReference>
<dbReference type="Gene3D" id="1.20.1110.10">
    <property type="entry name" value="Calcium-transporting ATPase, transmembrane domain"/>
    <property type="match status" value="1"/>
</dbReference>
<dbReference type="InterPro" id="IPR001757">
    <property type="entry name" value="P_typ_ATPase"/>
</dbReference>
<evidence type="ECO:0000256" key="5">
    <source>
        <dbReference type="ARBA" id="ARBA00022741"/>
    </source>
</evidence>
<dbReference type="InterPro" id="IPR018303">
    <property type="entry name" value="ATPase_P-typ_P_site"/>
</dbReference>
<dbReference type="InterPro" id="IPR036412">
    <property type="entry name" value="HAD-like_sf"/>
</dbReference>
<dbReference type="Gene3D" id="3.40.1110.10">
    <property type="entry name" value="Calcium-transporting ATPase, cytoplasmic domain N"/>
    <property type="match status" value="1"/>
</dbReference>
<dbReference type="SFLD" id="SFLDS00003">
    <property type="entry name" value="Haloacid_Dehalogenase"/>
    <property type="match status" value="1"/>
</dbReference>
<keyword evidence="6" id="KW-0067">ATP-binding</keyword>
<dbReference type="PANTHER" id="PTHR43294:SF20">
    <property type="entry name" value="P-TYPE ATPASE"/>
    <property type="match status" value="1"/>
</dbReference>
<keyword evidence="7" id="KW-0460">Magnesium</keyword>
<feature type="transmembrane region" description="Helical" evidence="11">
    <location>
        <begin position="858"/>
        <end position="876"/>
    </location>
</feature>
<dbReference type="NCBIfam" id="TIGR01494">
    <property type="entry name" value="ATPase_P-type"/>
    <property type="match status" value="2"/>
</dbReference>
<evidence type="ECO:0000256" key="6">
    <source>
        <dbReference type="ARBA" id="ARBA00022840"/>
    </source>
</evidence>
<evidence type="ECO:0000256" key="11">
    <source>
        <dbReference type="SAM" id="Phobius"/>
    </source>
</evidence>
<dbReference type="Pfam" id="PF13246">
    <property type="entry name" value="Cation_ATPase"/>
    <property type="match status" value="1"/>
</dbReference>
<gene>
    <name evidence="13" type="ORF">MJ956_10515</name>
</gene>
<dbReference type="SUPFAM" id="SSF81660">
    <property type="entry name" value="Metal cation-transporting ATPase, ATP-binding domain N"/>
    <property type="match status" value="1"/>
</dbReference>
<dbReference type="PRINTS" id="PR00120">
    <property type="entry name" value="HATPASE"/>
</dbReference>
<name>A0A9X2HEL6_9HYPH</name>
<feature type="transmembrane region" description="Helical" evidence="11">
    <location>
        <begin position="818"/>
        <end position="838"/>
    </location>
</feature>
<dbReference type="Pfam" id="PF00690">
    <property type="entry name" value="Cation_ATPase_N"/>
    <property type="match status" value="1"/>
</dbReference>
<dbReference type="GO" id="GO:0030007">
    <property type="term" value="P:intracellular potassium ion homeostasis"/>
    <property type="evidence" value="ECO:0007669"/>
    <property type="project" value="TreeGrafter"/>
</dbReference>
<dbReference type="SFLD" id="SFLDF00027">
    <property type="entry name" value="p-type_atpase"/>
    <property type="match status" value="1"/>
</dbReference>